<sequence length="177" mass="19394">MTLPQAEAALEEHLVAWFEDSNWRLALKAIMDAEGAIADALKAVDKLSKAASSCSGLKLHIPAIPALPLPKPSQVVALETDLHVMDSVHYLKSHNHIFGTLLMINRFLDPVEERTCVGIQKYTHSLDGSFKGIFDEVQQEIAISNGDIIEIKNDDNDIDDDLADPSLSHADLIKLCA</sequence>
<protein>
    <submittedName>
        <fullName evidence="1">Uncharacterized protein</fullName>
    </submittedName>
</protein>
<organism evidence="1 2">
    <name type="scientific">Paxillus rubicundulus Ve08.2h10</name>
    <dbReference type="NCBI Taxonomy" id="930991"/>
    <lineage>
        <taxon>Eukaryota</taxon>
        <taxon>Fungi</taxon>
        <taxon>Dikarya</taxon>
        <taxon>Basidiomycota</taxon>
        <taxon>Agaricomycotina</taxon>
        <taxon>Agaricomycetes</taxon>
        <taxon>Agaricomycetidae</taxon>
        <taxon>Boletales</taxon>
        <taxon>Paxilineae</taxon>
        <taxon>Paxillaceae</taxon>
        <taxon>Paxillus</taxon>
    </lineage>
</organism>
<evidence type="ECO:0000313" key="2">
    <source>
        <dbReference type="Proteomes" id="UP000054538"/>
    </source>
</evidence>
<dbReference type="AlphaFoldDB" id="A0A0D0DML2"/>
<dbReference type="HOGENOM" id="CLU_088458_1_0_1"/>
<reference evidence="1 2" key="1">
    <citation type="submission" date="2014-04" db="EMBL/GenBank/DDBJ databases">
        <authorList>
            <consortium name="DOE Joint Genome Institute"/>
            <person name="Kuo A."/>
            <person name="Kohler A."/>
            <person name="Jargeat P."/>
            <person name="Nagy L.G."/>
            <person name="Floudas D."/>
            <person name="Copeland A."/>
            <person name="Barry K.W."/>
            <person name="Cichocki N."/>
            <person name="Veneault-Fourrey C."/>
            <person name="LaButti K."/>
            <person name="Lindquist E.A."/>
            <person name="Lipzen A."/>
            <person name="Lundell T."/>
            <person name="Morin E."/>
            <person name="Murat C."/>
            <person name="Sun H."/>
            <person name="Tunlid A."/>
            <person name="Henrissat B."/>
            <person name="Grigoriev I.V."/>
            <person name="Hibbett D.S."/>
            <person name="Martin F."/>
            <person name="Nordberg H.P."/>
            <person name="Cantor M.N."/>
            <person name="Hua S.X."/>
        </authorList>
    </citation>
    <scope>NUCLEOTIDE SEQUENCE [LARGE SCALE GENOMIC DNA]</scope>
    <source>
        <strain evidence="1 2">Ve08.2h10</strain>
    </source>
</reference>
<dbReference type="InParanoid" id="A0A0D0DML2"/>
<accession>A0A0D0DML2</accession>
<keyword evidence="2" id="KW-1185">Reference proteome</keyword>
<gene>
    <name evidence="1" type="ORF">PAXRUDRAFT_146297</name>
</gene>
<dbReference type="Proteomes" id="UP000054538">
    <property type="component" value="Unassembled WGS sequence"/>
</dbReference>
<name>A0A0D0DML2_9AGAM</name>
<dbReference type="EMBL" id="KN825233">
    <property type="protein sequence ID" value="KIK92893.1"/>
    <property type="molecule type" value="Genomic_DNA"/>
</dbReference>
<proteinExistence type="predicted"/>
<dbReference type="OrthoDB" id="162969at2759"/>
<reference evidence="2" key="2">
    <citation type="submission" date="2015-01" db="EMBL/GenBank/DDBJ databases">
        <title>Evolutionary Origins and Diversification of the Mycorrhizal Mutualists.</title>
        <authorList>
            <consortium name="DOE Joint Genome Institute"/>
            <consortium name="Mycorrhizal Genomics Consortium"/>
            <person name="Kohler A."/>
            <person name="Kuo A."/>
            <person name="Nagy L.G."/>
            <person name="Floudas D."/>
            <person name="Copeland A."/>
            <person name="Barry K.W."/>
            <person name="Cichocki N."/>
            <person name="Veneault-Fourrey C."/>
            <person name="LaButti K."/>
            <person name="Lindquist E.A."/>
            <person name="Lipzen A."/>
            <person name="Lundell T."/>
            <person name="Morin E."/>
            <person name="Murat C."/>
            <person name="Riley R."/>
            <person name="Ohm R."/>
            <person name="Sun H."/>
            <person name="Tunlid A."/>
            <person name="Henrissat B."/>
            <person name="Grigoriev I.V."/>
            <person name="Hibbett D.S."/>
            <person name="Martin F."/>
        </authorList>
    </citation>
    <scope>NUCLEOTIDE SEQUENCE [LARGE SCALE GENOMIC DNA]</scope>
    <source>
        <strain evidence="2">Ve08.2h10</strain>
    </source>
</reference>
<evidence type="ECO:0000313" key="1">
    <source>
        <dbReference type="EMBL" id="KIK92893.1"/>
    </source>
</evidence>